<proteinExistence type="predicted"/>
<evidence type="ECO:0000313" key="3">
    <source>
        <dbReference type="Proteomes" id="UP000607653"/>
    </source>
</evidence>
<protein>
    <submittedName>
        <fullName evidence="2">Uncharacterized protein</fullName>
    </submittedName>
</protein>
<dbReference type="Pfam" id="PF05553">
    <property type="entry name" value="DUF761"/>
    <property type="match status" value="1"/>
</dbReference>
<dbReference type="EMBL" id="DUZY01000002">
    <property type="protein sequence ID" value="DAD27123.1"/>
    <property type="molecule type" value="Genomic_DNA"/>
</dbReference>
<feature type="region of interest" description="Disordered" evidence="1">
    <location>
        <begin position="1"/>
        <end position="20"/>
    </location>
</feature>
<evidence type="ECO:0000313" key="2">
    <source>
        <dbReference type="EMBL" id="DAD27123.1"/>
    </source>
</evidence>
<sequence>MVEIEDTASPPRSYNRDGRSNVRDIKSVRINHCNSEDIDECAEAFIKRFREHLQIQRLDSIENY</sequence>
<dbReference type="AlphaFoldDB" id="A0A822Y530"/>
<name>A0A822Y530_NELNU</name>
<organism evidence="2 3">
    <name type="scientific">Nelumbo nucifera</name>
    <name type="common">Sacred lotus</name>
    <dbReference type="NCBI Taxonomy" id="4432"/>
    <lineage>
        <taxon>Eukaryota</taxon>
        <taxon>Viridiplantae</taxon>
        <taxon>Streptophyta</taxon>
        <taxon>Embryophyta</taxon>
        <taxon>Tracheophyta</taxon>
        <taxon>Spermatophyta</taxon>
        <taxon>Magnoliopsida</taxon>
        <taxon>Proteales</taxon>
        <taxon>Nelumbonaceae</taxon>
        <taxon>Nelumbo</taxon>
    </lineage>
</organism>
<gene>
    <name evidence="2" type="ORF">HUJ06_028591</name>
</gene>
<comment type="caution">
    <text evidence="2">The sequence shown here is derived from an EMBL/GenBank/DDBJ whole genome shotgun (WGS) entry which is preliminary data.</text>
</comment>
<keyword evidence="3" id="KW-1185">Reference proteome</keyword>
<dbReference type="Proteomes" id="UP000607653">
    <property type="component" value="Unassembled WGS sequence"/>
</dbReference>
<reference evidence="2 3" key="1">
    <citation type="journal article" date="2020" name="Mol. Biol. Evol.">
        <title>Distinct Expression and Methylation Patterns for Genes with Different Fates following a Single Whole-Genome Duplication in Flowering Plants.</title>
        <authorList>
            <person name="Shi T."/>
            <person name="Rahmani R.S."/>
            <person name="Gugger P.F."/>
            <person name="Wang M."/>
            <person name="Li H."/>
            <person name="Zhang Y."/>
            <person name="Li Z."/>
            <person name="Wang Q."/>
            <person name="Van de Peer Y."/>
            <person name="Marchal K."/>
            <person name="Chen J."/>
        </authorList>
    </citation>
    <scope>NUCLEOTIDE SEQUENCE [LARGE SCALE GENOMIC DNA]</scope>
    <source>
        <tissue evidence="2">Leaf</tissue>
    </source>
</reference>
<dbReference type="InterPro" id="IPR008480">
    <property type="entry name" value="DUF761_pln"/>
</dbReference>
<evidence type="ECO:0000256" key="1">
    <source>
        <dbReference type="SAM" id="MobiDB-lite"/>
    </source>
</evidence>
<accession>A0A822Y530</accession>